<organism evidence="1 2">
    <name type="scientific">Paraherbaspirillum soli</name>
    <dbReference type="NCBI Taxonomy" id="631222"/>
    <lineage>
        <taxon>Bacteria</taxon>
        <taxon>Pseudomonadati</taxon>
        <taxon>Pseudomonadota</taxon>
        <taxon>Betaproteobacteria</taxon>
        <taxon>Burkholderiales</taxon>
        <taxon>Oxalobacteraceae</taxon>
        <taxon>Paraherbaspirillum</taxon>
    </lineage>
</organism>
<dbReference type="RefSeq" id="WP_378995546.1">
    <property type="nucleotide sequence ID" value="NZ_JBHSMT010000008.1"/>
</dbReference>
<keyword evidence="2" id="KW-1185">Reference proteome</keyword>
<protein>
    <recommendedName>
        <fullName evidence="3">DUF1127 domain-containing protein</fullName>
    </recommendedName>
</protein>
<dbReference type="Proteomes" id="UP001596045">
    <property type="component" value="Unassembled WGS sequence"/>
</dbReference>
<proteinExistence type="predicted"/>
<gene>
    <name evidence="1" type="ORF">ACFPM8_04920</name>
</gene>
<evidence type="ECO:0008006" key="3">
    <source>
        <dbReference type="Google" id="ProtNLM"/>
    </source>
</evidence>
<dbReference type="EMBL" id="JBHSMT010000008">
    <property type="protein sequence ID" value="MFC5473292.1"/>
    <property type="molecule type" value="Genomic_DNA"/>
</dbReference>
<evidence type="ECO:0000313" key="1">
    <source>
        <dbReference type="EMBL" id="MFC5473292.1"/>
    </source>
</evidence>
<reference evidence="2" key="1">
    <citation type="journal article" date="2019" name="Int. J. Syst. Evol. Microbiol.">
        <title>The Global Catalogue of Microorganisms (GCM) 10K type strain sequencing project: providing services to taxonomists for standard genome sequencing and annotation.</title>
        <authorList>
            <consortium name="The Broad Institute Genomics Platform"/>
            <consortium name="The Broad Institute Genome Sequencing Center for Infectious Disease"/>
            <person name="Wu L."/>
            <person name="Ma J."/>
        </authorList>
    </citation>
    <scope>NUCLEOTIDE SEQUENCE [LARGE SCALE GENOMIC DNA]</scope>
    <source>
        <strain evidence="2">JCM 17066</strain>
    </source>
</reference>
<name>A0ABW0M8E6_9BURK</name>
<comment type="caution">
    <text evidence="1">The sequence shown here is derived from an EMBL/GenBank/DDBJ whole genome shotgun (WGS) entry which is preliminary data.</text>
</comment>
<accession>A0ABW0M8E6</accession>
<sequence length="90" mass="10276">MNNSSPTCQFAGTLPACSRVPLPRSQRLFDYTVRVVQLWQQRRGAPKLSKADKLADRPQLERHLNDHVLRDIGLIDSLPPRDGGRGWERD</sequence>
<evidence type="ECO:0000313" key="2">
    <source>
        <dbReference type="Proteomes" id="UP001596045"/>
    </source>
</evidence>